<feature type="compositionally biased region" description="Low complexity" evidence="1">
    <location>
        <begin position="17"/>
        <end position="33"/>
    </location>
</feature>
<gene>
    <name evidence="2" type="ORF">KXV57_000487</name>
</gene>
<feature type="compositionally biased region" description="Basic and acidic residues" evidence="1">
    <location>
        <begin position="7"/>
        <end position="16"/>
    </location>
</feature>
<proteinExistence type="predicted"/>
<organism evidence="2 3">
    <name type="scientific">Aspergillus fumigatus</name>
    <name type="common">Neosartorya fumigata</name>
    <dbReference type="NCBI Taxonomy" id="746128"/>
    <lineage>
        <taxon>Eukaryota</taxon>
        <taxon>Fungi</taxon>
        <taxon>Dikarya</taxon>
        <taxon>Ascomycota</taxon>
        <taxon>Pezizomycotina</taxon>
        <taxon>Eurotiomycetes</taxon>
        <taxon>Eurotiomycetidae</taxon>
        <taxon>Eurotiales</taxon>
        <taxon>Aspergillaceae</taxon>
        <taxon>Aspergillus</taxon>
        <taxon>Aspergillus subgen. Fumigati</taxon>
    </lineage>
</organism>
<reference evidence="2" key="1">
    <citation type="submission" date="2021-08" db="EMBL/GenBank/DDBJ databases">
        <title>Global Aspergillus fumigatus from environmental and clinical sources.</title>
        <authorList>
            <person name="Barber A."/>
            <person name="Sae-Ong T."/>
        </authorList>
    </citation>
    <scope>NUCLEOTIDE SEQUENCE</scope>
    <source>
        <strain evidence="2">NRZ-2016-071</strain>
    </source>
</reference>
<comment type="caution">
    <text evidence="2">The sequence shown here is derived from an EMBL/GenBank/DDBJ whole genome shotgun (WGS) entry which is preliminary data.</text>
</comment>
<feature type="compositionally biased region" description="Basic residues" evidence="1">
    <location>
        <begin position="150"/>
        <end position="159"/>
    </location>
</feature>
<feature type="compositionally biased region" description="Polar residues" evidence="1">
    <location>
        <begin position="167"/>
        <end position="202"/>
    </location>
</feature>
<feature type="compositionally biased region" description="Basic residues" evidence="1">
    <location>
        <begin position="108"/>
        <end position="119"/>
    </location>
</feature>
<dbReference type="AlphaFoldDB" id="A0A9P8SPU7"/>
<accession>A0A9P8SPU7</accession>
<protein>
    <submittedName>
        <fullName evidence="2">Uncharacterized protein</fullName>
    </submittedName>
</protein>
<evidence type="ECO:0000313" key="3">
    <source>
        <dbReference type="Proteomes" id="UP000813423"/>
    </source>
</evidence>
<feature type="region of interest" description="Disordered" evidence="1">
    <location>
        <begin position="98"/>
        <end position="210"/>
    </location>
</feature>
<feature type="compositionally biased region" description="Basic and acidic residues" evidence="1">
    <location>
        <begin position="98"/>
        <end position="107"/>
    </location>
</feature>
<evidence type="ECO:0000256" key="1">
    <source>
        <dbReference type="SAM" id="MobiDB-lite"/>
    </source>
</evidence>
<name>A0A9P8SPU7_ASPFM</name>
<evidence type="ECO:0000313" key="2">
    <source>
        <dbReference type="EMBL" id="KAH1897903.1"/>
    </source>
</evidence>
<feature type="region of interest" description="Disordered" evidence="1">
    <location>
        <begin position="1"/>
        <end position="84"/>
    </location>
</feature>
<dbReference type="Proteomes" id="UP000813423">
    <property type="component" value="Unassembled WGS sequence"/>
</dbReference>
<dbReference type="EMBL" id="JAIBSC010000101">
    <property type="protein sequence ID" value="KAH1897903.1"/>
    <property type="molecule type" value="Genomic_DNA"/>
</dbReference>
<sequence>MPANEQRSPESHEEFSHTSSTTTTRSSNSAASEDVYVEDVSSRDSGYDGDIEVVKPYAIEEPEDEAPRHVPRLAISPAPNDAESWQGELVNSMQDLHCDSDYPDLRCRPSHRRGRKRKTPTVGAGNSVPGGRRQVYEAALDIQYEGPRASPKRLRRRSLRLKEDQRTPLSPRSPTETDSPASPSLSPQSTDASGASLSNKPNISDEMDID</sequence>